<evidence type="ECO:0000313" key="1">
    <source>
        <dbReference type="EMBL" id="EIJ66517.1"/>
    </source>
</evidence>
<proteinExistence type="predicted"/>
<organism evidence="1 2">
    <name type="scientific">Candidatus Nitrosopumilus salarius BD31</name>
    <dbReference type="NCBI Taxonomy" id="859350"/>
    <lineage>
        <taxon>Archaea</taxon>
        <taxon>Nitrososphaerota</taxon>
        <taxon>Nitrososphaeria</taxon>
        <taxon>Nitrosopumilales</taxon>
        <taxon>Nitrosopumilaceae</taxon>
        <taxon>Nitrosopumilus</taxon>
    </lineage>
</organism>
<dbReference type="PATRIC" id="fig|859350.6.peg.476"/>
<dbReference type="EMBL" id="AEXL02000053">
    <property type="protein sequence ID" value="EIJ66517.1"/>
    <property type="molecule type" value="Genomic_DNA"/>
</dbReference>
<comment type="caution">
    <text evidence="1">The sequence shown here is derived from an EMBL/GenBank/DDBJ whole genome shotgun (WGS) entry which is preliminary data.</text>
</comment>
<dbReference type="Proteomes" id="UP000003423">
    <property type="component" value="Unassembled WGS sequence"/>
</dbReference>
<evidence type="ECO:0000313" key="2">
    <source>
        <dbReference type="Proteomes" id="UP000003423"/>
    </source>
</evidence>
<name>I3D474_9ARCH</name>
<sequence length="230" mass="25525">MSSKQYFFLSLILSTIVISLSFPSSFAESGSVSMESYDVAYNIENGNIESIFMDPDFLELLITMNTSDDGTMEITIPRAILDAKFDTTDDVFFVLVDGFETDYVEIASTSNSRTLIIPFFGGDSIIEIIGTDALNPFVEETTTQIPDWVKSNAGWWSDDVINDSDFVSGIQYLINKGIMIIPTTQSGQSTNNEIPTWIKSNAGWWSEGLINDSDFVSGIQYLISNGIMRI</sequence>
<dbReference type="RefSeq" id="WP_008297969.1">
    <property type="nucleotide sequence ID" value="NZ_AEXL02000053.1"/>
</dbReference>
<protein>
    <recommendedName>
        <fullName evidence="3">Peptidase</fullName>
    </recommendedName>
</protein>
<gene>
    <name evidence="1" type="ORF">BD31_I1244</name>
</gene>
<reference evidence="1 2" key="1">
    <citation type="journal article" date="2012" name="J. Bacteriol.">
        <title>Genome sequence of "Candidatus Nitrosopumilus salaria" BD31, an ammonia-oxidizing archaeon from the San Francisco Bay estuary.</title>
        <authorList>
            <person name="Mosier A.C."/>
            <person name="Allen E.E."/>
            <person name="Kim M."/>
            <person name="Ferriera S."/>
            <person name="Francis C.A."/>
        </authorList>
    </citation>
    <scope>NUCLEOTIDE SEQUENCE [LARGE SCALE GENOMIC DNA]</scope>
    <source>
        <strain evidence="1 2">BD31</strain>
    </source>
</reference>
<accession>I3D474</accession>
<dbReference type="AlphaFoldDB" id="I3D474"/>
<dbReference type="OrthoDB" id="2578at2157"/>
<evidence type="ECO:0008006" key="3">
    <source>
        <dbReference type="Google" id="ProtNLM"/>
    </source>
</evidence>
<keyword evidence="2" id="KW-1185">Reference proteome</keyword>